<protein>
    <submittedName>
        <fullName evidence="1">Uncharacterized protein</fullName>
    </submittedName>
</protein>
<dbReference type="Proteomes" id="UP000316770">
    <property type="component" value="Chromosome"/>
</dbReference>
<dbReference type="RefSeq" id="WP_145282215.1">
    <property type="nucleotide sequence ID" value="NZ_CP036318.1"/>
</dbReference>
<sequence length="179" mass="20529">MKFTIVVAVSFFVLLWRPELSLASDYDAVVAAVRFFEKSQLSGQVDEVEPLLKKGATRKRGKPGSLIEILRREQEHIRKTAPMQEVRLREIYVVREDEQEQLKDRTLRYMRAKGKNVTDEEADVPADVIAKAYGLTENRTVCMLFYELSRGEDAISVNLVLVALEEIEGKFLVAHVWDD</sequence>
<evidence type="ECO:0000313" key="2">
    <source>
        <dbReference type="Proteomes" id="UP000316770"/>
    </source>
</evidence>
<reference evidence="1 2" key="1">
    <citation type="submission" date="2019-02" db="EMBL/GenBank/DDBJ databases">
        <title>Deep-cultivation of Planctomycetes and their phenomic and genomic characterization uncovers novel biology.</title>
        <authorList>
            <person name="Wiegand S."/>
            <person name="Jogler M."/>
            <person name="Boedeker C."/>
            <person name="Pinto D."/>
            <person name="Vollmers J."/>
            <person name="Rivas-Marin E."/>
            <person name="Kohn T."/>
            <person name="Peeters S.H."/>
            <person name="Heuer A."/>
            <person name="Rast P."/>
            <person name="Oberbeckmann S."/>
            <person name="Bunk B."/>
            <person name="Jeske O."/>
            <person name="Meyerdierks A."/>
            <person name="Storesund J.E."/>
            <person name="Kallscheuer N."/>
            <person name="Luecker S."/>
            <person name="Lage O.M."/>
            <person name="Pohl T."/>
            <person name="Merkel B.J."/>
            <person name="Hornburger P."/>
            <person name="Mueller R.-W."/>
            <person name="Bruemmer F."/>
            <person name="Labrenz M."/>
            <person name="Spormann A.M."/>
            <person name="Op den Camp H."/>
            <person name="Overmann J."/>
            <person name="Amann R."/>
            <person name="Jetten M.S.M."/>
            <person name="Mascher T."/>
            <person name="Medema M.H."/>
            <person name="Devos D.P."/>
            <person name="Kaster A.-K."/>
            <person name="Ovreas L."/>
            <person name="Rohde M."/>
            <person name="Galperin M.Y."/>
            <person name="Jogler C."/>
        </authorList>
    </citation>
    <scope>NUCLEOTIDE SEQUENCE [LARGE SCALE GENOMIC DNA]</scope>
    <source>
        <strain evidence="1 2">Mal33</strain>
    </source>
</reference>
<dbReference type="EMBL" id="CP036318">
    <property type="protein sequence ID" value="QDV54617.1"/>
    <property type="molecule type" value="Genomic_DNA"/>
</dbReference>
<accession>A0A518INF8</accession>
<proteinExistence type="predicted"/>
<keyword evidence="2" id="KW-1185">Reference proteome</keyword>
<dbReference type="AlphaFoldDB" id="A0A518INF8"/>
<organism evidence="1 2">
    <name type="scientific">Rosistilla oblonga</name>
    <dbReference type="NCBI Taxonomy" id="2527990"/>
    <lineage>
        <taxon>Bacteria</taxon>
        <taxon>Pseudomonadati</taxon>
        <taxon>Planctomycetota</taxon>
        <taxon>Planctomycetia</taxon>
        <taxon>Pirellulales</taxon>
        <taxon>Pirellulaceae</taxon>
        <taxon>Rosistilla</taxon>
    </lineage>
</organism>
<gene>
    <name evidence="1" type="ORF">Mal33_05720</name>
</gene>
<evidence type="ECO:0000313" key="1">
    <source>
        <dbReference type="EMBL" id="QDV54617.1"/>
    </source>
</evidence>
<name>A0A518INF8_9BACT</name>